<dbReference type="EMBL" id="JAADYS010000605">
    <property type="protein sequence ID" value="KAF4468485.1"/>
    <property type="molecule type" value="Genomic_DNA"/>
</dbReference>
<evidence type="ECO:0000313" key="3">
    <source>
        <dbReference type="Proteomes" id="UP000554235"/>
    </source>
</evidence>
<gene>
    <name evidence="2" type="ORF">FALBO_4602</name>
</gene>
<reference evidence="2 3" key="1">
    <citation type="submission" date="2020-01" db="EMBL/GenBank/DDBJ databases">
        <title>Identification and distribution of gene clusters putatively required for synthesis of sphingolipid metabolism inhibitors in phylogenetically diverse species of the filamentous fungus Fusarium.</title>
        <authorList>
            <person name="Kim H.-S."/>
            <person name="Busman M."/>
            <person name="Brown D.W."/>
            <person name="Divon H."/>
            <person name="Uhlig S."/>
            <person name="Proctor R.H."/>
        </authorList>
    </citation>
    <scope>NUCLEOTIDE SEQUENCE [LARGE SCALE GENOMIC DNA]</scope>
    <source>
        <strain evidence="2 3">NRRL 20459</strain>
    </source>
</reference>
<name>A0A8H4LHL2_9HYPO</name>
<accession>A0A8H4LHL2</accession>
<comment type="caution">
    <text evidence="2">The sequence shown here is derived from an EMBL/GenBank/DDBJ whole genome shotgun (WGS) entry which is preliminary data.</text>
</comment>
<organism evidence="2 3">
    <name type="scientific">Fusarium albosuccineum</name>
    <dbReference type="NCBI Taxonomy" id="1237068"/>
    <lineage>
        <taxon>Eukaryota</taxon>
        <taxon>Fungi</taxon>
        <taxon>Dikarya</taxon>
        <taxon>Ascomycota</taxon>
        <taxon>Pezizomycotina</taxon>
        <taxon>Sordariomycetes</taxon>
        <taxon>Hypocreomycetidae</taxon>
        <taxon>Hypocreales</taxon>
        <taxon>Nectriaceae</taxon>
        <taxon>Fusarium</taxon>
        <taxon>Fusarium decemcellulare species complex</taxon>
    </lineage>
</organism>
<feature type="region of interest" description="Disordered" evidence="1">
    <location>
        <begin position="190"/>
        <end position="228"/>
    </location>
</feature>
<sequence length="228" mass="25645">MNSNCTPPSGPDGDSAWRLPDCDSYNLLANGTSLRDIKKLPGSERRRVLRQHLVEIEPLIIQHPIYGTYQDSIRCFAMLKERAGADEFEQRLLRDARQMFYEENSFIVFWDGSGRLLGDILGHWDDVIPVNALVRRITVKISRREFPNGRLVDVLGYISALSNLANLESISLEWWDPTGPLKAIMEELDVGGGDVDPADDSGAESDRTLRNPFSDDAYASDENESRTS</sequence>
<dbReference type="AlphaFoldDB" id="A0A8H4LHL2"/>
<proteinExistence type="predicted"/>
<evidence type="ECO:0000256" key="1">
    <source>
        <dbReference type="SAM" id="MobiDB-lite"/>
    </source>
</evidence>
<dbReference type="OrthoDB" id="5102889at2759"/>
<keyword evidence="3" id="KW-1185">Reference proteome</keyword>
<protein>
    <submittedName>
        <fullName evidence="2">Uncharacterized protein</fullName>
    </submittedName>
</protein>
<evidence type="ECO:0000313" key="2">
    <source>
        <dbReference type="EMBL" id="KAF4468485.1"/>
    </source>
</evidence>
<dbReference type="Proteomes" id="UP000554235">
    <property type="component" value="Unassembled WGS sequence"/>
</dbReference>